<accession>A0A2P2QHW4</accession>
<dbReference type="AlphaFoldDB" id="A0A2P2QHW4"/>
<proteinExistence type="predicted"/>
<protein>
    <submittedName>
        <fullName evidence="2">Uncharacterized protein</fullName>
    </submittedName>
</protein>
<feature type="chain" id="PRO_5015115948" evidence="1">
    <location>
        <begin position="23"/>
        <end position="68"/>
    </location>
</feature>
<evidence type="ECO:0000313" key="2">
    <source>
        <dbReference type="EMBL" id="MBX66546.1"/>
    </source>
</evidence>
<keyword evidence="1" id="KW-0732">Signal</keyword>
<evidence type="ECO:0000256" key="1">
    <source>
        <dbReference type="SAM" id="SignalP"/>
    </source>
</evidence>
<dbReference type="EMBL" id="GGEC01086062">
    <property type="protein sequence ID" value="MBX66546.1"/>
    <property type="molecule type" value="Transcribed_RNA"/>
</dbReference>
<feature type="signal peptide" evidence="1">
    <location>
        <begin position="1"/>
        <end position="22"/>
    </location>
</feature>
<organism evidence="2">
    <name type="scientific">Rhizophora mucronata</name>
    <name type="common">Asiatic mangrove</name>
    <dbReference type="NCBI Taxonomy" id="61149"/>
    <lineage>
        <taxon>Eukaryota</taxon>
        <taxon>Viridiplantae</taxon>
        <taxon>Streptophyta</taxon>
        <taxon>Embryophyta</taxon>
        <taxon>Tracheophyta</taxon>
        <taxon>Spermatophyta</taxon>
        <taxon>Magnoliopsida</taxon>
        <taxon>eudicotyledons</taxon>
        <taxon>Gunneridae</taxon>
        <taxon>Pentapetalae</taxon>
        <taxon>rosids</taxon>
        <taxon>fabids</taxon>
        <taxon>Malpighiales</taxon>
        <taxon>Rhizophoraceae</taxon>
        <taxon>Rhizophora</taxon>
    </lineage>
</organism>
<reference evidence="2" key="1">
    <citation type="submission" date="2018-02" db="EMBL/GenBank/DDBJ databases">
        <title>Rhizophora mucronata_Transcriptome.</title>
        <authorList>
            <person name="Meera S.P."/>
            <person name="Sreeshan A."/>
            <person name="Augustine A."/>
        </authorList>
    </citation>
    <scope>NUCLEOTIDE SEQUENCE</scope>
    <source>
        <tissue evidence="2">Leaf</tissue>
    </source>
</reference>
<name>A0A2P2QHW4_RHIMU</name>
<sequence length="68" mass="8442">MSFLVFLLQFHRLLMWLLQLEPLYLHLHQMLLQLLWYPLPLKPLWPWSQQFLHFFPSLISPSFLYHHG</sequence>